<dbReference type="EMBL" id="KQ425728">
    <property type="protein sequence ID" value="KOF69068.1"/>
    <property type="molecule type" value="Genomic_DNA"/>
</dbReference>
<name>A0A0L8FWJ0_OCTBM</name>
<reference evidence="1" key="1">
    <citation type="submission" date="2015-07" db="EMBL/GenBank/DDBJ databases">
        <title>MeaNS - Measles Nucleotide Surveillance Program.</title>
        <authorList>
            <person name="Tran T."/>
            <person name="Druce J."/>
        </authorList>
    </citation>
    <scope>NUCLEOTIDE SEQUENCE</scope>
    <source>
        <strain evidence="1">UCB-OBI-ISO-001</strain>
        <tissue evidence="1">Gonad</tissue>
    </source>
</reference>
<accession>A0A0L8FWJ0</accession>
<proteinExistence type="predicted"/>
<evidence type="ECO:0000313" key="1">
    <source>
        <dbReference type="EMBL" id="KOF69068.1"/>
    </source>
</evidence>
<gene>
    <name evidence="1" type="ORF">OCBIM_22005718mg</name>
</gene>
<sequence length="49" mass="5487">MPASFLIDRLMLPSLVLPSLPIINVFTPNPSILYIIFPEDNVTNFPAPF</sequence>
<protein>
    <submittedName>
        <fullName evidence="1">Uncharacterized protein</fullName>
    </submittedName>
</protein>
<dbReference type="AlphaFoldDB" id="A0A0L8FWJ0"/>
<organism evidence="1">
    <name type="scientific">Octopus bimaculoides</name>
    <name type="common">California two-spotted octopus</name>
    <dbReference type="NCBI Taxonomy" id="37653"/>
    <lineage>
        <taxon>Eukaryota</taxon>
        <taxon>Metazoa</taxon>
        <taxon>Spiralia</taxon>
        <taxon>Lophotrochozoa</taxon>
        <taxon>Mollusca</taxon>
        <taxon>Cephalopoda</taxon>
        <taxon>Coleoidea</taxon>
        <taxon>Octopodiformes</taxon>
        <taxon>Octopoda</taxon>
        <taxon>Incirrata</taxon>
        <taxon>Octopodidae</taxon>
        <taxon>Octopus</taxon>
    </lineage>
</organism>